<dbReference type="AlphaFoldDB" id="A0A9J9U9S6"/>
<sequence length="194" mass="21155">MRIPILSVLPALPAARWMLAVMALALVAGCALPARHAETTPRAHGVPAGMVSVTYADPAGFAEAREQTPHEPAAARRAWMDALCEHLAERVAAALPEGERAEVHITDVRRAGAFEPVARATAQAVRVVRDVHPPRIALEFKRLSPDGRTLAEGSRTLPGLAFQMRGDRYPGDKLRHEKTLIDDWVAQEFSARRP</sequence>
<dbReference type="Proteomes" id="UP000000450">
    <property type="component" value="Chromosome"/>
</dbReference>
<dbReference type="KEGG" id="dia:Dtpsy_0329"/>
<reference evidence="1 2" key="1">
    <citation type="journal article" date="2010" name="J. Bacteriol.">
        <title>Completed genome sequence of the anaerobic iron-oxidizing bacterium Acidovorax ebreus strain TPSY.</title>
        <authorList>
            <person name="Byrne-Bailey K.G."/>
            <person name="Weber K.A."/>
            <person name="Chair A.H."/>
            <person name="Bose S."/>
            <person name="Knox T."/>
            <person name="Spanbauer T.L."/>
            <person name="Chertkov O."/>
            <person name="Coates J.D."/>
        </authorList>
    </citation>
    <scope>NUCLEOTIDE SEQUENCE [LARGE SCALE GENOMIC DNA]</scope>
    <source>
        <strain evidence="1 2">TPSY</strain>
    </source>
</reference>
<dbReference type="EMBL" id="CP001392">
    <property type="protein sequence ID" value="ACM31813.1"/>
    <property type="molecule type" value="Genomic_DNA"/>
</dbReference>
<dbReference type="PROSITE" id="PS51257">
    <property type="entry name" value="PROKAR_LIPOPROTEIN"/>
    <property type="match status" value="1"/>
</dbReference>
<dbReference type="Pfam" id="PF11454">
    <property type="entry name" value="DUF3016"/>
    <property type="match status" value="1"/>
</dbReference>
<evidence type="ECO:0000313" key="1">
    <source>
        <dbReference type="EMBL" id="ACM31813.1"/>
    </source>
</evidence>
<evidence type="ECO:0008006" key="3">
    <source>
        <dbReference type="Google" id="ProtNLM"/>
    </source>
</evidence>
<organism evidence="1 2">
    <name type="scientific">Acidovorax ebreus (strain TPSY)</name>
    <name type="common">Diaphorobacter sp. (strain TPSY)</name>
    <dbReference type="NCBI Taxonomy" id="535289"/>
    <lineage>
        <taxon>Bacteria</taxon>
        <taxon>Pseudomonadati</taxon>
        <taxon>Pseudomonadota</taxon>
        <taxon>Betaproteobacteria</taxon>
        <taxon>Burkholderiales</taxon>
        <taxon>Comamonadaceae</taxon>
        <taxon>Diaphorobacter</taxon>
    </lineage>
</organism>
<evidence type="ECO:0000313" key="2">
    <source>
        <dbReference type="Proteomes" id="UP000000450"/>
    </source>
</evidence>
<proteinExistence type="predicted"/>
<keyword evidence="2" id="KW-1185">Reference proteome</keyword>
<dbReference type="InterPro" id="IPR021557">
    <property type="entry name" value="DUF3016"/>
</dbReference>
<accession>A0A9J9U9S6</accession>
<gene>
    <name evidence="1" type="ordered locus">Dtpsy_0329</name>
</gene>
<dbReference type="RefSeq" id="WP_012655400.1">
    <property type="nucleotide sequence ID" value="NC_011992.1"/>
</dbReference>
<name>A0A9J9U9S6_ACIET</name>
<protein>
    <recommendedName>
        <fullName evidence="3">DUF3016 domain-containing protein</fullName>
    </recommendedName>
</protein>